<dbReference type="InterPro" id="IPR006145">
    <property type="entry name" value="PsdUridine_synth_RsuA/RluA"/>
</dbReference>
<evidence type="ECO:0000256" key="3">
    <source>
        <dbReference type="ARBA" id="ARBA00036882"/>
    </source>
</evidence>
<dbReference type="InterPro" id="IPR006224">
    <property type="entry name" value="PsdUridine_synth_RluA-like_CS"/>
</dbReference>
<dbReference type="CDD" id="cd02869">
    <property type="entry name" value="PseudoU_synth_RluA_like"/>
    <property type="match status" value="1"/>
</dbReference>
<dbReference type="Gene3D" id="3.10.290.10">
    <property type="entry name" value="RNA-binding S4 domain"/>
    <property type="match status" value="1"/>
</dbReference>
<name>A0A564WGK8_9PROT</name>
<feature type="active site" evidence="4">
    <location>
        <position position="152"/>
    </location>
</feature>
<evidence type="ECO:0000313" key="8">
    <source>
        <dbReference type="EMBL" id="VUX46693.1"/>
    </source>
</evidence>
<dbReference type="InterPro" id="IPR036986">
    <property type="entry name" value="S4_RNA-bd_sf"/>
</dbReference>
<dbReference type="PANTHER" id="PTHR21600:SF44">
    <property type="entry name" value="RIBOSOMAL LARGE SUBUNIT PSEUDOURIDINE SYNTHASE D"/>
    <property type="match status" value="1"/>
</dbReference>
<evidence type="ECO:0000256" key="1">
    <source>
        <dbReference type="ARBA" id="ARBA00010876"/>
    </source>
</evidence>
<dbReference type="Proteomes" id="UP000326641">
    <property type="component" value="Unassembled WGS sequence"/>
</dbReference>
<dbReference type="PANTHER" id="PTHR21600">
    <property type="entry name" value="MITOCHONDRIAL RNA PSEUDOURIDINE SYNTHASE"/>
    <property type="match status" value="1"/>
</dbReference>
<keyword evidence="2 6" id="KW-0413">Isomerase</keyword>
<dbReference type="SUPFAM" id="SSF55120">
    <property type="entry name" value="Pseudouridine synthase"/>
    <property type="match status" value="1"/>
</dbReference>
<evidence type="ECO:0000256" key="6">
    <source>
        <dbReference type="RuleBase" id="RU362028"/>
    </source>
</evidence>
<dbReference type="Pfam" id="PF00849">
    <property type="entry name" value="PseudoU_synth_2"/>
    <property type="match status" value="1"/>
</dbReference>
<dbReference type="Gene3D" id="3.30.2350.10">
    <property type="entry name" value="Pseudouridine synthase"/>
    <property type="match status" value="1"/>
</dbReference>
<gene>
    <name evidence="8" type="ORF">DF3PA_270020</name>
</gene>
<organism evidence="8 9">
    <name type="scientific">Candidatus Defluviicoccus seviourii</name>
    <dbReference type="NCBI Taxonomy" id="2565273"/>
    <lineage>
        <taxon>Bacteria</taxon>
        <taxon>Pseudomonadati</taxon>
        <taxon>Pseudomonadota</taxon>
        <taxon>Alphaproteobacteria</taxon>
        <taxon>Rhodospirillales</taxon>
        <taxon>Rhodospirillaceae</taxon>
        <taxon>Defluviicoccus</taxon>
    </lineage>
</organism>
<dbReference type="GO" id="GO:0160140">
    <property type="term" value="F:23S rRNA pseudouridine(1911/1915/1917) synthase activity"/>
    <property type="evidence" value="ECO:0007669"/>
    <property type="project" value="UniProtKB-EC"/>
</dbReference>
<proteinExistence type="inferred from homology"/>
<keyword evidence="5" id="KW-0694">RNA-binding</keyword>
<evidence type="ECO:0000256" key="4">
    <source>
        <dbReference type="PIRSR" id="PIRSR606225-1"/>
    </source>
</evidence>
<dbReference type="InterPro" id="IPR020103">
    <property type="entry name" value="PsdUridine_synth_cat_dom_sf"/>
</dbReference>
<evidence type="ECO:0000256" key="2">
    <source>
        <dbReference type="ARBA" id="ARBA00023235"/>
    </source>
</evidence>
<reference evidence="8" key="1">
    <citation type="submission" date="2018-11" db="EMBL/GenBank/DDBJ databases">
        <authorList>
            <person name="Onetto C."/>
        </authorList>
    </citation>
    <scope>NUCLEOTIDE SEQUENCE [LARGE SCALE GENOMIC DNA]</scope>
</reference>
<dbReference type="PROSITE" id="PS50889">
    <property type="entry name" value="S4"/>
    <property type="match status" value="1"/>
</dbReference>
<comment type="caution">
    <text evidence="8">The sequence shown here is derived from an EMBL/GenBank/DDBJ whole genome shotgun (WGS) entry which is preliminary data.</text>
</comment>
<evidence type="ECO:0000313" key="9">
    <source>
        <dbReference type="Proteomes" id="UP000326641"/>
    </source>
</evidence>
<feature type="domain" description="Pseudouridine synthase RsuA/RluA-like" evidence="7">
    <location>
        <begin position="109"/>
        <end position="258"/>
    </location>
</feature>
<dbReference type="AlphaFoldDB" id="A0A564WGK8"/>
<dbReference type="InterPro" id="IPR050188">
    <property type="entry name" value="RluA_PseudoU_synthase"/>
</dbReference>
<dbReference type="PROSITE" id="PS01129">
    <property type="entry name" value="PSI_RLU"/>
    <property type="match status" value="1"/>
</dbReference>
<dbReference type="NCBIfam" id="TIGR00005">
    <property type="entry name" value="rluA_subfam"/>
    <property type="match status" value="1"/>
</dbReference>
<dbReference type="InterPro" id="IPR006225">
    <property type="entry name" value="PsdUridine_synth_RluC/D"/>
</dbReference>
<keyword evidence="9" id="KW-1185">Reference proteome</keyword>
<protein>
    <recommendedName>
        <fullName evidence="6">Pseudouridine synthase</fullName>
        <ecNumber evidence="6">5.4.99.-</ecNumber>
    </recommendedName>
</protein>
<comment type="similarity">
    <text evidence="1 6">Belongs to the pseudouridine synthase RluA family.</text>
</comment>
<comment type="catalytic activity">
    <reaction evidence="6">
        <text>a uridine in RNA = a pseudouridine in RNA</text>
        <dbReference type="Rhea" id="RHEA:48348"/>
        <dbReference type="Rhea" id="RHEA-COMP:12068"/>
        <dbReference type="Rhea" id="RHEA-COMP:12069"/>
        <dbReference type="ChEBI" id="CHEBI:65314"/>
        <dbReference type="ChEBI" id="CHEBI:65315"/>
    </reaction>
</comment>
<evidence type="ECO:0000259" key="7">
    <source>
        <dbReference type="Pfam" id="PF00849"/>
    </source>
</evidence>
<evidence type="ECO:0000256" key="5">
    <source>
        <dbReference type="PROSITE-ProRule" id="PRU00182"/>
    </source>
</evidence>
<dbReference type="SUPFAM" id="SSF55174">
    <property type="entry name" value="Alpha-L RNA-binding motif"/>
    <property type="match status" value="1"/>
</dbReference>
<accession>A0A564WGK8</accession>
<dbReference type="GO" id="GO:0003723">
    <property type="term" value="F:RNA binding"/>
    <property type="evidence" value="ECO:0007669"/>
    <property type="project" value="UniProtKB-KW"/>
</dbReference>
<comment type="function">
    <text evidence="6">Responsible for synthesis of pseudouridine from uracil.</text>
</comment>
<comment type="catalytic activity">
    <reaction evidence="3">
        <text>uridine(1911/1915/1917) in 23S rRNA = pseudouridine(1911/1915/1917) in 23S rRNA</text>
        <dbReference type="Rhea" id="RHEA:42524"/>
        <dbReference type="Rhea" id="RHEA-COMP:10097"/>
        <dbReference type="Rhea" id="RHEA-COMP:10098"/>
        <dbReference type="ChEBI" id="CHEBI:65314"/>
        <dbReference type="ChEBI" id="CHEBI:65315"/>
        <dbReference type="EC" id="5.4.99.23"/>
    </reaction>
</comment>
<dbReference type="GO" id="GO:0000455">
    <property type="term" value="P:enzyme-directed rRNA pseudouridine synthesis"/>
    <property type="evidence" value="ECO:0007669"/>
    <property type="project" value="TreeGrafter"/>
</dbReference>
<sequence>MNGDQDATLGAAGTVPVGDAEAGLRLDRWFKRHYPQVPHGLLEKWLRTGQVRLDGKRVSAGARVEAGQIVRVPPVPAPPPRPTAANPPVPPSQADALALKRAVLYRDDDMIILDKPAGLAVQGGTGLAQHLDGMLDVLAVGGERPRLVHRLDKDTSGVLVLARSAASAAALGQAFRGRAVRKLYWALVVGVPPEDVGEIRAPLAKDGSAGSERVGVDRVHGAMAVTHYRVLERIGRRAAWLELEPETGRTHQLRVHCQVLGTPILGDGKYGGRAAFLNEAGIGRRLHLHARAIAVVLPAKPAIVVAAPLPTHMRETWAFLGLPVETERQTLERWWRTGQHQTGANRG</sequence>
<dbReference type="EC" id="5.4.99.-" evidence="6"/>
<dbReference type="EMBL" id="UXAT02000020">
    <property type="protein sequence ID" value="VUX46693.1"/>
    <property type="molecule type" value="Genomic_DNA"/>
</dbReference>